<accession>A0A3D6APZ9</accession>
<dbReference type="PROSITE" id="PS51257">
    <property type="entry name" value="PROKAR_LIPOPROTEIN"/>
    <property type="match status" value="1"/>
</dbReference>
<sequence>MRCTQYVFLLLLFVLSVLLAGCDFRDILDDYPVSGVKIKFNWKGVDKLPEGMRVIFYPKSEEGRKVESYLSVEGGEVKVPPGRYDMVIYNYNTESVLIRNDDAYETIEAYTDYCKGLETSEKMVWSPDPLYVVSMNDMRIEKSEDVLLMEFQPKLVVKNYSFEIKVKGLKNVASIVCNVDGMNGAYCISNGSCTASIAPIYVEAHKGEDVIRGSFSAFSVSESANTRFTGGVVMKLLLVKVDNTIQETKVDITAAVVPPPPEEEDPVTDIEIPIEEEIEVEDVEVPPGGGGGIGGDVGDWDDETNVELPVN</sequence>
<gene>
    <name evidence="2" type="ORF">F2Y81_07370</name>
    <name evidence="3" type="ORF">F2Y87_05830</name>
</gene>
<dbReference type="Proteomes" id="UP000448877">
    <property type="component" value="Unassembled WGS sequence"/>
</dbReference>
<dbReference type="RefSeq" id="WP_007219140.1">
    <property type="nucleotide sequence ID" value="NZ_CP072251.1"/>
</dbReference>
<dbReference type="EMBL" id="VVYV01000009">
    <property type="protein sequence ID" value="KAA5420812.1"/>
    <property type="molecule type" value="Genomic_DNA"/>
</dbReference>
<feature type="compositionally biased region" description="Gly residues" evidence="1">
    <location>
        <begin position="287"/>
        <end position="297"/>
    </location>
</feature>
<evidence type="ECO:0000256" key="1">
    <source>
        <dbReference type="SAM" id="MobiDB-lite"/>
    </source>
</evidence>
<evidence type="ECO:0000313" key="4">
    <source>
        <dbReference type="Proteomes" id="UP000448877"/>
    </source>
</evidence>
<name>A0A3D6APZ9_9BACE</name>
<dbReference type="InterPro" id="IPR033410">
    <property type="entry name" value="DUF5119"/>
</dbReference>
<evidence type="ECO:0000313" key="2">
    <source>
        <dbReference type="EMBL" id="KAA5420812.1"/>
    </source>
</evidence>
<dbReference type="Pfam" id="PF17145">
    <property type="entry name" value="DUF5119"/>
    <property type="match status" value="1"/>
</dbReference>
<feature type="region of interest" description="Disordered" evidence="1">
    <location>
        <begin position="282"/>
        <end position="311"/>
    </location>
</feature>
<dbReference type="EMBL" id="VVYX01000006">
    <property type="protein sequence ID" value="KAA5420982.1"/>
    <property type="molecule type" value="Genomic_DNA"/>
</dbReference>
<evidence type="ECO:0000313" key="5">
    <source>
        <dbReference type="Proteomes" id="UP000482653"/>
    </source>
</evidence>
<organism evidence="3 5">
    <name type="scientific">Bacteroides cellulosilyticus</name>
    <dbReference type="NCBI Taxonomy" id="246787"/>
    <lineage>
        <taxon>Bacteria</taxon>
        <taxon>Pseudomonadati</taxon>
        <taxon>Bacteroidota</taxon>
        <taxon>Bacteroidia</taxon>
        <taxon>Bacteroidales</taxon>
        <taxon>Bacteroidaceae</taxon>
        <taxon>Bacteroides</taxon>
    </lineage>
</organism>
<evidence type="ECO:0000313" key="3">
    <source>
        <dbReference type="EMBL" id="KAA5420982.1"/>
    </source>
</evidence>
<protein>
    <submittedName>
        <fullName evidence="3">DUF5119 domain-containing protein</fullName>
    </submittedName>
</protein>
<proteinExistence type="predicted"/>
<dbReference type="Proteomes" id="UP000482653">
    <property type="component" value="Unassembled WGS sequence"/>
</dbReference>
<dbReference type="AlphaFoldDB" id="A0A3D6APZ9"/>
<reference evidence="4 5" key="1">
    <citation type="journal article" date="2019" name="Nat. Med.">
        <title>A library of human gut bacterial isolates paired with longitudinal multiomics data enables mechanistic microbiome research.</title>
        <authorList>
            <person name="Poyet M."/>
            <person name="Groussin M."/>
            <person name="Gibbons S.M."/>
            <person name="Avila-Pacheco J."/>
            <person name="Jiang X."/>
            <person name="Kearney S.M."/>
            <person name="Perrotta A.R."/>
            <person name="Berdy B."/>
            <person name="Zhao S."/>
            <person name="Lieberman T.D."/>
            <person name="Swanson P.K."/>
            <person name="Smith M."/>
            <person name="Roesemann S."/>
            <person name="Alexander J.E."/>
            <person name="Rich S.A."/>
            <person name="Livny J."/>
            <person name="Vlamakis H."/>
            <person name="Clish C."/>
            <person name="Bullock K."/>
            <person name="Deik A."/>
            <person name="Scott J."/>
            <person name="Pierce K.A."/>
            <person name="Xavier R.J."/>
            <person name="Alm E.J."/>
        </authorList>
    </citation>
    <scope>NUCLEOTIDE SEQUENCE [LARGE SCALE GENOMIC DNA]</scope>
    <source>
        <strain evidence="2 4">BIOML-A6</strain>
        <strain evidence="3 5">BIOML-A8</strain>
    </source>
</reference>
<dbReference type="GeneID" id="66305685"/>
<comment type="caution">
    <text evidence="3">The sequence shown here is derived from an EMBL/GenBank/DDBJ whole genome shotgun (WGS) entry which is preliminary data.</text>
</comment>